<reference evidence="1" key="1">
    <citation type="submission" date="2014-09" db="EMBL/GenBank/DDBJ databases">
        <authorList>
            <person name="Magalhaes I.L.F."/>
            <person name="Oliveira U."/>
            <person name="Santos F.R."/>
            <person name="Vidigal T.H.D.A."/>
            <person name="Brescovit A.D."/>
            <person name="Santos A.J."/>
        </authorList>
    </citation>
    <scope>NUCLEOTIDE SEQUENCE</scope>
    <source>
        <tissue evidence="1">Shoot tissue taken approximately 20 cm above the soil surface</tissue>
    </source>
</reference>
<proteinExistence type="predicted"/>
<dbReference type="AlphaFoldDB" id="A0A0A9FCC8"/>
<sequence>MEKTIKYKEYFSGGAEIYGSTVDDLYLAKNDLELEETVRNEVFFCVCITTHQEEESRSKSTITCSYQKKSWTS</sequence>
<name>A0A0A9FCC8_ARUDO</name>
<evidence type="ECO:0000313" key="1">
    <source>
        <dbReference type="EMBL" id="JAE08879.1"/>
    </source>
</evidence>
<reference evidence="1" key="2">
    <citation type="journal article" date="2015" name="Data Brief">
        <title>Shoot transcriptome of the giant reed, Arundo donax.</title>
        <authorList>
            <person name="Barrero R.A."/>
            <person name="Guerrero F.D."/>
            <person name="Moolhuijzen P."/>
            <person name="Goolsby J.A."/>
            <person name="Tidwell J."/>
            <person name="Bellgard S.E."/>
            <person name="Bellgard M.I."/>
        </authorList>
    </citation>
    <scope>NUCLEOTIDE SEQUENCE</scope>
    <source>
        <tissue evidence="1">Shoot tissue taken approximately 20 cm above the soil surface</tissue>
    </source>
</reference>
<accession>A0A0A9FCC8</accession>
<organism evidence="1">
    <name type="scientific">Arundo donax</name>
    <name type="common">Giant reed</name>
    <name type="synonym">Donax arundinaceus</name>
    <dbReference type="NCBI Taxonomy" id="35708"/>
    <lineage>
        <taxon>Eukaryota</taxon>
        <taxon>Viridiplantae</taxon>
        <taxon>Streptophyta</taxon>
        <taxon>Embryophyta</taxon>
        <taxon>Tracheophyta</taxon>
        <taxon>Spermatophyta</taxon>
        <taxon>Magnoliopsida</taxon>
        <taxon>Liliopsida</taxon>
        <taxon>Poales</taxon>
        <taxon>Poaceae</taxon>
        <taxon>PACMAD clade</taxon>
        <taxon>Arundinoideae</taxon>
        <taxon>Arundineae</taxon>
        <taxon>Arundo</taxon>
    </lineage>
</organism>
<protein>
    <submittedName>
        <fullName evidence="1">Uncharacterized protein</fullName>
    </submittedName>
</protein>
<dbReference type="EMBL" id="GBRH01189017">
    <property type="protein sequence ID" value="JAE08879.1"/>
    <property type="molecule type" value="Transcribed_RNA"/>
</dbReference>